<comment type="caution">
    <text evidence="1">The sequence shown here is derived from an EMBL/GenBank/DDBJ whole genome shotgun (WGS) entry which is preliminary data.</text>
</comment>
<reference evidence="1 2" key="2">
    <citation type="journal article" date="2017" name="Front. Plant Sci.">
        <title>Gene Classification and Mining of Molecular Markers Useful in Red Clover (Trifolium pratense) Breeding.</title>
        <authorList>
            <person name="Istvanek J."/>
            <person name="Dluhosova J."/>
            <person name="Dluhos P."/>
            <person name="Patkova L."/>
            <person name="Nedelnik J."/>
            <person name="Repkova J."/>
        </authorList>
    </citation>
    <scope>NUCLEOTIDE SEQUENCE [LARGE SCALE GENOMIC DNA]</scope>
    <source>
        <strain evidence="2">cv. Tatra</strain>
        <tissue evidence="1">Young leaves</tissue>
    </source>
</reference>
<dbReference type="EMBL" id="ASHM01000781">
    <property type="protein sequence ID" value="PNY05392.1"/>
    <property type="molecule type" value="Genomic_DNA"/>
</dbReference>
<dbReference type="Proteomes" id="UP000236291">
    <property type="component" value="Unassembled WGS sequence"/>
</dbReference>
<reference evidence="1 2" key="1">
    <citation type="journal article" date="2014" name="Am. J. Bot.">
        <title>Genome assembly and annotation for red clover (Trifolium pratense; Fabaceae).</title>
        <authorList>
            <person name="Istvanek J."/>
            <person name="Jaros M."/>
            <person name="Krenek A."/>
            <person name="Repkova J."/>
        </authorList>
    </citation>
    <scope>NUCLEOTIDE SEQUENCE [LARGE SCALE GENOMIC DNA]</scope>
    <source>
        <strain evidence="2">cv. Tatra</strain>
        <tissue evidence="1">Young leaves</tissue>
    </source>
</reference>
<dbReference type="GO" id="GO:0004386">
    <property type="term" value="F:helicase activity"/>
    <property type="evidence" value="ECO:0007669"/>
    <property type="project" value="UniProtKB-KW"/>
</dbReference>
<keyword evidence="1" id="KW-0347">Helicase</keyword>
<evidence type="ECO:0000313" key="1">
    <source>
        <dbReference type="EMBL" id="PNY05392.1"/>
    </source>
</evidence>
<name>A0A2K3NQS6_TRIPR</name>
<dbReference type="STRING" id="57577.A0A2K3NQS6"/>
<protein>
    <submittedName>
        <fullName evidence="1">ATP-dependent RNA helicase DHX36-like protein</fullName>
    </submittedName>
</protein>
<keyword evidence="1" id="KW-0067">ATP-binding</keyword>
<keyword evidence="1" id="KW-0547">Nucleotide-binding</keyword>
<accession>A0A2K3NQS6</accession>
<sequence length="287" mass="32866">MLSTPSFPKTLNPSFHLPFLAMKDRPSLSSHGAIYVPPHHRLRSVITSTNSTAPVSAKFRENHTPAPPTTLQTPLSANSRFVSAYDDVISEDWSHREIELPSLPSGFPNEVMVEWKRKFTMLLNDKSKQELISREKKDRRDFDEISVLATRMGLYSQMYSKVVVFSKVPLPNYRYDLDERRPQREVSMPITVFTRVGAYFEEYLNQKSRINKSFSDLSFARSSSDGSFGTDEGLFVQPEPLASTKAVVEKICWQISLQMRDQQQARQGHTELMKGFSRTYSVEEKEG</sequence>
<gene>
    <name evidence="1" type="ORF">L195_g001843</name>
</gene>
<proteinExistence type="predicted"/>
<dbReference type="ExpressionAtlas" id="A0A2K3NQS6">
    <property type="expression patterns" value="baseline"/>
</dbReference>
<dbReference type="AlphaFoldDB" id="A0A2K3NQS6"/>
<organism evidence="1 2">
    <name type="scientific">Trifolium pratense</name>
    <name type="common">Red clover</name>
    <dbReference type="NCBI Taxonomy" id="57577"/>
    <lineage>
        <taxon>Eukaryota</taxon>
        <taxon>Viridiplantae</taxon>
        <taxon>Streptophyta</taxon>
        <taxon>Embryophyta</taxon>
        <taxon>Tracheophyta</taxon>
        <taxon>Spermatophyta</taxon>
        <taxon>Magnoliopsida</taxon>
        <taxon>eudicotyledons</taxon>
        <taxon>Gunneridae</taxon>
        <taxon>Pentapetalae</taxon>
        <taxon>rosids</taxon>
        <taxon>fabids</taxon>
        <taxon>Fabales</taxon>
        <taxon>Fabaceae</taxon>
        <taxon>Papilionoideae</taxon>
        <taxon>50 kb inversion clade</taxon>
        <taxon>NPAAA clade</taxon>
        <taxon>Hologalegina</taxon>
        <taxon>IRL clade</taxon>
        <taxon>Trifolieae</taxon>
        <taxon>Trifolium</taxon>
    </lineage>
</organism>
<evidence type="ECO:0000313" key="2">
    <source>
        <dbReference type="Proteomes" id="UP000236291"/>
    </source>
</evidence>
<keyword evidence="1" id="KW-0378">Hydrolase</keyword>